<organism evidence="1 2">
    <name type="scientific">Candida glabrata</name>
    <name type="common">Yeast</name>
    <name type="synonym">Torulopsis glabrata</name>
    <dbReference type="NCBI Taxonomy" id="5478"/>
    <lineage>
        <taxon>Eukaryota</taxon>
        <taxon>Fungi</taxon>
        <taxon>Dikarya</taxon>
        <taxon>Ascomycota</taxon>
        <taxon>Saccharomycotina</taxon>
        <taxon>Saccharomycetes</taxon>
        <taxon>Saccharomycetales</taxon>
        <taxon>Saccharomycetaceae</taxon>
        <taxon>Nakaseomyces</taxon>
    </lineage>
</organism>
<dbReference type="VEuPathDB" id="FungiDB:CAGL0G09603g"/>
<dbReference type="VEuPathDB" id="FungiDB:GWK60_G09317"/>
<evidence type="ECO:0000313" key="2">
    <source>
        <dbReference type="Proteomes" id="UP000054886"/>
    </source>
</evidence>
<dbReference type="AlphaFoldDB" id="A0A0W0D2Y0"/>
<dbReference type="VEuPathDB" id="FungiDB:GVI51_G09449"/>
<sequence length="130" mass="14568">MLCGERHEYNTSIFDSLRELVSNGLNFLLDESLVEETLLQQQDDLGTLIIPPMDDGPDNLFFVGLIWFIIGLLCALVLATITIILVSRSSSDQSVRNKACEDLEALDLDSSDDDELIEQEKLVYELMQAS</sequence>
<dbReference type="VEuPathDB" id="FungiDB:GW608_G09317"/>
<dbReference type="VEuPathDB" id="FungiDB:B1J91_G09603g"/>
<evidence type="ECO:0000313" key="1">
    <source>
        <dbReference type="EMBL" id="KTB06195.1"/>
    </source>
</evidence>
<comment type="caution">
    <text evidence="1">The sequence shown here is derived from an EMBL/GenBank/DDBJ whole genome shotgun (WGS) entry which is preliminary data.</text>
</comment>
<reference evidence="1 2" key="1">
    <citation type="submission" date="2015-10" db="EMBL/GenBank/DDBJ databases">
        <title>Draft genomes sequences of Candida glabrata isolates 1A, 1B, 2A, 2B, 3A and 3B.</title>
        <authorList>
            <person name="Haavelsrud O.E."/>
            <person name="Gaustad P."/>
        </authorList>
    </citation>
    <scope>NUCLEOTIDE SEQUENCE [LARGE SCALE GENOMIC DNA]</scope>
    <source>
        <strain evidence="1">910700640</strain>
    </source>
</reference>
<protein>
    <submittedName>
        <fullName evidence="1">Uncharacterized protein</fullName>
    </submittedName>
</protein>
<proteinExistence type="predicted"/>
<name>A0A0W0D2Y0_CANGB</name>
<dbReference type="EMBL" id="LLZZ01000110">
    <property type="protein sequence ID" value="KTB06195.1"/>
    <property type="molecule type" value="Genomic_DNA"/>
</dbReference>
<gene>
    <name evidence="1" type="ORF">AO440_001879</name>
</gene>
<dbReference type="Proteomes" id="UP000054886">
    <property type="component" value="Unassembled WGS sequence"/>
</dbReference>
<accession>A0A0W0D2Y0</accession>